<comment type="caution">
    <text evidence="2">The sequence shown here is derived from an EMBL/GenBank/DDBJ whole genome shotgun (WGS) entry which is preliminary data.</text>
</comment>
<dbReference type="PROSITE" id="PS51085">
    <property type="entry name" value="2FE2S_FER_2"/>
    <property type="match status" value="1"/>
</dbReference>
<evidence type="ECO:0000313" key="2">
    <source>
        <dbReference type="EMBL" id="EHC85615.1"/>
    </source>
</evidence>
<dbReference type="Gene3D" id="3.10.20.30">
    <property type="match status" value="1"/>
</dbReference>
<gene>
    <name evidence="2" type="ORF">LTSESEN_3672</name>
</gene>
<dbReference type="InterPro" id="IPR006058">
    <property type="entry name" value="2Fe2S_fd_BS"/>
</dbReference>
<feature type="domain" description="2Fe-2S ferredoxin-type" evidence="1">
    <location>
        <begin position="2"/>
        <end position="90"/>
    </location>
</feature>
<reference evidence="2 3" key="1">
    <citation type="journal article" date="2011" name="BMC Genomics">
        <title>Genome sequencing reveals diversification of virulence factor content and possible host adaptation in distinct subpopulations of Salmonella enterica.</title>
        <authorList>
            <person name="den Bakker H.C."/>
            <person name="Moreno Switt A.I."/>
            <person name="Govoni G."/>
            <person name="Cummings C.A."/>
            <person name="Ranieri M.L."/>
            <person name="Degoricija L."/>
            <person name="Hoelzer K."/>
            <person name="Rodriguez-Rivera L.D."/>
            <person name="Brown S."/>
            <person name="Bolchacova E."/>
            <person name="Furtado M.R."/>
            <person name="Wiedmann M."/>
        </authorList>
    </citation>
    <scope>NUCLEOTIDE SEQUENCE [LARGE SCALE GENOMIC DNA]</scope>
    <source>
        <strain evidence="2 3">A4-543</strain>
    </source>
</reference>
<dbReference type="NCBIfam" id="NF007985">
    <property type="entry name" value="PRK10713.1"/>
    <property type="match status" value="1"/>
</dbReference>
<dbReference type="GO" id="GO:0051537">
    <property type="term" value="F:2 iron, 2 sulfur cluster binding"/>
    <property type="evidence" value="ECO:0007669"/>
    <property type="project" value="InterPro"/>
</dbReference>
<dbReference type="CDD" id="cd00207">
    <property type="entry name" value="fer2"/>
    <property type="match status" value="1"/>
</dbReference>
<dbReference type="InterPro" id="IPR012675">
    <property type="entry name" value="Beta-grasp_dom_sf"/>
</dbReference>
<dbReference type="InterPro" id="IPR001041">
    <property type="entry name" value="2Fe-2S_ferredoxin-type"/>
</dbReference>
<dbReference type="SUPFAM" id="SSF54292">
    <property type="entry name" value="2Fe-2S ferredoxin-like"/>
    <property type="match status" value="1"/>
</dbReference>
<dbReference type="BioCyc" id="SENT913082:G120J-2699-MONOMER"/>
<dbReference type="InterPro" id="IPR036010">
    <property type="entry name" value="2Fe-2S_ferredoxin-like_sf"/>
</dbReference>
<accession>G5R2N9</accession>
<organism evidence="2 3">
    <name type="scientific">Salmonella enterica subsp. enterica serovar Senftenberg str. A4-543</name>
    <dbReference type="NCBI Taxonomy" id="913082"/>
    <lineage>
        <taxon>Bacteria</taxon>
        <taxon>Pseudomonadati</taxon>
        <taxon>Pseudomonadota</taxon>
        <taxon>Gammaproteobacteria</taxon>
        <taxon>Enterobacterales</taxon>
        <taxon>Enterobacteriaceae</taxon>
        <taxon>Salmonella</taxon>
    </lineage>
</organism>
<name>G5R2N9_SALSE</name>
<dbReference type="Proteomes" id="UP000005065">
    <property type="component" value="Unassembled WGS sequence"/>
</dbReference>
<evidence type="ECO:0000259" key="1">
    <source>
        <dbReference type="PROSITE" id="PS51085"/>
    </source>
</evidence>
<dbReference type="EMBL" id="AFCU01001207">
    <property type="protein sequence ID" value="EHC85615.1"/>
    <property type="molecule type" value="Genomic_DNA"/>
</dbReference>
<dbReference type="PROSITE" id="PS00197">
    <property type="entry name" value="2FE2S_FER_1"/>
    <property type="match status" value="1"/>
</dbReference>
<protein>
    <submittedName>
        <fullName evidence="2">Ferredoxin YfaE</fullName>
    </submittedName>
</protein>
<evidence type="ECO:0000313" key="3">
    <source>
        <dbReference type="Proteomes" id="UP000005065"/>
    </source>
</evidence>
<dbReference type="AlphaFoldDB" id="G5R2N9"/>
<proteinExistence type="predicted"/>
<dbReference type="Pfam" id="PF00111">
    <property type="entry name" value="Fer2"/>
    <property type="match status" value="1"/>
</dbReference>
<sequence length="133" mass="14940">MGRVTLRITGTQLLCQDEHPSLLAALESHNVEVEYQCREGYCGSCRTRLVAGQVDWITEPLAFIQPGEILPCCCRLQGKRRYRTLLLQGKRRYRNRDVTQCNSLVETNGITPRFFICTAYSAPASTTNTAPAT</sequence>